<dbReference type="Gramene" id="TuG1812G0700002126.01.T02">
    <property type="protein sequence ID" value="TuG1812G0700002126.01.T02"/>
    <property type="gene ID" value="TuG1812G0700002126.01"/>
</dbReference>
<protein>
    <submittedName>
        <fullName evidence="1">Uncharacterized protein</fullName>
    </submittedName>
</protein>
<reference evidence="1" key="2">
    <citation type="submission" date="2018-03" db="EMBL/GenBank/DDBJ databases">
        <title>The Triticum urartu genome reveals the dynamic nature of wheat genome evolution.</title>
        <authorList>
            <person name="Ling H."/>
            <person name="Ma B."/>
            <person name="Shi X."/>
            <person name="Liu H."/>
            <person name="Dong L."/>
            <person name="Sun H."/>
            <person name="Cao Y."/>
            <person name="Gao Q."/>
            <person name="Zheng S."/>
            <person name="Li Y."/>
            <person name="Yu Y."/>
            <person name="Du H."/>
            <person name="Qi M."/>
            <person name="Li Y."/>
            <person name="Yu H."/>
            <person name="Cui Y."/>
            <person name="Wang N."/>
            <person name="Chen C."/>
            <person name="Wu H."/>
            <person name="Zhao Y."/>
            <person name="Zhang J."/>
            <person name="Li Y."/>
            <person name="Zhou W."/>
            <person name="Zhang B."/>
            <person name="Hu W."/>
            <person name="Eijk M."/>
            <person name="Tang J."/>
            <person name="Witsenboer H."/>
            <person name="Zhao S."/>
            <person name="Li Z."/>
            <person name="Zhang A."/>
            <person name="Wang D."/>
            <person name="Liang C."/>
        </authorList>
    </citation>
    <scope>NUCLEOTIDE SEQUENCE [LARGE SCALE GENOMIC DNA]</scope>
    <source>
        <strain evidence="1">cv. G1812</strain>
    </source>
</reference>
<evidence type="ECO:0000313" key="2">
    <source>
        <dbReference type="Proteomes" id="UP000015106"/>
    </source>
</evidence>
<sequence>MAAAAAGRQPRRARRVSPIQRLFQACGVVSGTPAPFPCLPRTRPEEVQ</sequence>
<evidence type="ECO:0000313" key="1">
    <source>
        <dbReference type="EnsemblPlants" id="TuG1812G0700002126.01.T01"/>
    </source>
</evidence>
<accession>A0A8R7QYL4</accession>
<keyword evidence="2" id="KW-1185">Reference proteome</keyword>
<name>A0A8R7QYL4_TRIUA</name>
<reference evidence="2" key="1">
    <citation type="journal article" date="2013" name="Nature">
        <title>Draft genome of the wheat A-genome progenitor Triticum urartu.</title>
        <authorList>
            <person name="Ling H.Q."/>
            <person name="Zhao S."/>
            <person name="Liu D."/>
            <person name="Wang J."/>
            <person name="Sun H."/>
            <person name="Zhang C."/>
            <person name="Fan H."/>
            <person name="Li D."/>
            <person name="Dong L."/>
            <person name="Tao Y."/>
            <person name="Gao C."/>
            <person name="Wu H."/>
            <person name="Li Y."/>
            <person name="Cui Y."/>
            <person name="Guo X."/>
            <person name="Zheng S."/>
            <person name="Wang B."/>
            <person name="Yu K."/>
            <person name="Liang Q."/>
            <person name="Yang W."/>
            <person name="Lou X."/>
            <person name="Chen J."/>
            <person name="Feng M."/>
            <person name="Jian J."/>
            <person name="Zhang X."/>
            <person name="Luo G."/>
            <person name="Jiang Y."/>
            <person name="Liu J."/>
            <person name="Wang Z."/>
            <person name="Sha Y."/>
            <person name="Zhang B."/>
            <person name="Wu H."/>
            <person name="Tang D."/>
            <person name="Shen Q."/>
            <person name="Xue P."/>
            <person name="Zou S."/>
            <person name="Wang X."/>
            <person name="Liu X."/>
            <person name="Wang F."/>
            <person name="Yang Y."/>
            <person name="An X."/>
            <person name="Dong Z."/>
            <person name="Zhang K."/>
            <person name="Zhang X."/>
            <person name="Luo M.C."/>
            <person name="Dvorak J."/>
            <person name="Tong Y."/>
            <person name="Wang J."/>
            <person name="Yang H."/>
            <person name="Li Z."/>
            <person name="Wang D."/>
            <person name="Zhang A."/>
            <person name="Wang J."/>
        </authorList>
    </citation>
    <scope>NUCLEOTIDE SEQUENCE</scope>
    <source>
        <strain evidence="2">cv. G1812</strain>
    </source>
</reference>
<dbReference type="EnsemblPlants" id="TuG1812G0700002126.01.T01">
    <property type="protein sequence ID" value="TuG1812G0700002126.01.T01"/>
    <property type="gene ID" value="TuG1812G0700002126.01"/>
</dbReference>
<dbReference type="EnsemblPlants" id="TuG1812G0700002126.01.T02">
    <property type="protein sequence ID" value="TuG1812G0700002126.01.T02"/>
    <property type="gene ID" value="TuG1812G0700002126.01"/>
</dbReference>
<reference evidence="1" key="3">
    <citation type="submission" date="2022-06" db="UniProtKB">
        <authorList>
            <consortium name="EnsemblPlants"/>
        </authorList>
    </citation>
    <scope>IDENTIFICATION</scope>
</reference>
<proteinExistence type="predicted"/>
<dbReference type="Proteomes" id="UP000015106">
    <property type="component" value="Chromosome 7"/>
</dbReference>
<organism evidence="1 2">
    <name type="scientific">Triticum urartu</name>
    <name type="common">Red wild einkorn</name>
    <name type="synonym">Crithodium urartu</name>
    <dbReference type="NCBI Taxonomy" id="4572"/>
    <lineage>
        <taxon>Eukaryota</taxon>
        <taxon>Viridiplantae</taxon>
        <taxon>Streptophyta</taxon>
        <taxon>Embryophyta</taxon>
        <taxon>Tracheophyta</taxon>
        <taxon>Spermatophyta</taxon>
        <taxon>Magnoliopsida</taxon>
        <taxon>Liliopsida</taxon>
        <taxon>Poales</taxon>
        <taxon>Poaceae</taxon>
        <taxon>BOP clade</taxon>
        <taxon>Pooideae</taxon>
        <taxon>Triticodae</taxon>
        <taxon>Triticeae</taxon>
        <taxon>Triticinae</taxon>
        <taxon>Triticum</taxon>
    </lineage>
</organism>
<dbReference type="AlphaFoldDB" id="A0A8R7QYL4"/>
<dbReference type="Gramene" id="TuG1812G0700002126.01.T01">
    <property type="protein sequence ID" value="TuG1812G0700002126.01.T01"/>
    <property type="gene ID" value="TuG1812G0700002126.01"/>
</dbReference>